<dbReference type="InterPro" id="IPR032030">
    <property type="entry name" value="YscD_cytoplasmic_dom"/>
</dbReference>
<dbReference type="InterPro" id="IPR042287">
    <property type="entry name" value="FhaA_N_sf"/>
</dbReference>
<dbReference type="SUPFAM" id="SSF49879">
    <property type="entry name" value="SMAD/FHA domain"/>
    <property type="match status" value="1"/>
</dbReference>
<dbReference type="SMART" id="SM00240">
    <property type="entry name" value="FHA"/>
    <property type="match status" value="1"/>
</dbReference>
<dbReference type="Pfam" id="PF12401">
    <property type="entry name" value="FhaA_N"/>
    <property type="match status" value="1"/>
</dbReference>
<name>A0A1W1VMU4_9FIRM</name>
<dbReference type="Proteomes" id="UP000192569">
    <property type="component" value="Chromosome I"/>
</dbReference>
<dbReference type="RefSeq" id="WP_084664568.1">
    <property type="nucleotide sequence ID" value="NZ_LT838272.1"/>
</dbReference>
<feature type="domain" description="FHA" evidence="1">
    <location>
        <begin position="172"/>
        <end position="221"/>
    </location>
</feature>
<dbReference type="InterPro" id="IPR008984">
    <property type="entry name" value="SMAD_FHA_dom_sf"/>
</dbReference>
<dbReference type="PANTHER" id="PTHR23308">
    <property type="entry name" value="NUCLEAR INHIBITOR OF PROTEIN PHOSPHATASE-1"/>
    <property type="match status" value="1"/>
</dbReference>
<dbReference type="Gene3D" id="3.30.2320.60">
    <property type="entry name" value="FhaA, phosphopeptide-binding domain (DUF3662)"/>
    <property type="match status" value="1"/>
</dbReference>
<keyword evidence="3" id="KW-1185">Reference proteome</keyword>
<accession>A0A1W1VMU4</accession>
<dbReference type="Pfam" id="PF16697">
    <property type="entry name" value="Yop-YscD_cpl"/>
    <property type="match status" value="1"/>
</dbReference>
<evidence type="ECO:0000313" key="2">
    <source>
        <dbReference type="EMBL" id="SMB94648.1"/>
    </source>
</evidence>
<sequence length="246" mass="27981">MGWLEDIENFWRRLFEGIFQRGKEQPLHPVQIAKALVRVMLDSRSISVNKVYVPNIYLVYLSPRDFENLSMYKKALASELAEYLRERASAQNYTLVGDIKVLWELDEELPPGGLRVHARMEEQWASPSPEDTLVYPPVKEGVSVPSRRPEFRLLVVEGPDQGRTFVLHEGRQVLGRNPTCEVFLTDDQVSRQHCQIEVEEGKSILTDLGSRNGTLVNGQPVQRALLNPGDHIQVGRTLLQVQVVGQ</sequence>
<dbReference type="InterPro" id="IPR000253">
    <property type="entry name" value="FHA_dom"/>
</dbReference>
<dbReference type="CDD" id="cd00060">
    <property type="entry name" value="FHA"/>
    <property type="match status" value="1"/>
</dbReference>
<dbReference type="STRING" id="698762.SAMN00808754_1081"/>
<dbReference type="Gene3D" id="2.60.200.20">
    <property type="match status" value="1"/>
</dbReference>
<reference evidence="2 3" key="1">
    <citation type="submission" date="2017-04" db="EMBL/GenBank/DDBJ databases">
        <authorList>
            <person name="Afonso C.L."/>
            <person name="Miller P.J."/>
            <person name="Scott M.A."/>
            <person name="Spackman E."/>
            <person name="Goraichik I."/>
            <person name="Dimitrov K.M."/>
            <person name="Suarez D.L."/>
            <person name="Swayne D.E."/>
        </authorList>
    </citation>
    <scope>NUCLEOTIDE SEQUENCE [LARGE SCALE GENOMIC DNA]</scope>
    <source>
        <strain evidence="2 3">ToBE</strain>
    </source>
</reference>
<dbReference type="EMBL" id="LT838272">
    <property type="protein sequence ID" value="SMB94648.1"/>
    <property type="molecule type" value="Genomic_DNA"/>
</dbReference>
<evidence type="ECO:0000259" key="1">
    <source>
        <dbReference type="PROSITE" id="PS50006"/>
    </source>
</evidence>
<dbReference type="OrthoDB" id="9816434at2"/>
<dbReference type="AlphaFoldDB" id="A0A1W1VMU4"/>
<gene>
    <name evidence="2" type="ORF">SAMN00808754_1081</name>
</gene>
<evidence type="ECO:0000313" key="3">
    <source>
        <dbReference type="Proteomes" id="UP000192569"/>
    </source>
</evidence>
<dbReference type="InterPro" id="IPR050923">
    <property type="entry name" value="Cell_Proc_Reg/RNA_Proc"/>
</dbReference>
<organism evidence="2 3">
    <name type="scientific">Thermanaeromonas toyohensis ToBE</name>
    <dbReference type="NCBI Taxonomy" id="698762"/>
    <lineage>
        <taxon>Bacteria</taxon>
        <taxon>Bacillati</taxon>
        <taxon>Bacillota</taxon>
        <taxon>Clostridia</taxon>
        <taxon>Neomoorellales</taxon>
        <taxon>Neomoorellaceae</taxon>
        <taxon>Thermanaeromonas</taxon>
    </lineage>
</organism>
<dbReference type="InterPro" id="IPR022128">
    <property type="entry name" value="FhaA_N"/>
</dbReference>
<dbReference type="PROSITE" id="PS50006">
    <property type="entry name" value="FHA_DOMAIN"/>
    <property type="match status" value="1"/>
</dbReference>
<proteinExistence type="predicted"/>
<protein>
    <submittedName>
        <fullName evidence="2">FHA domain-containing protein</fullName>
    </submittedName>
</protein>